<dbReference type="UniPathway" id="UPA00219"/>
<dbReference type="Proteomes" id="UP000033187">
    <property type="component" value="Chromosome 1"/>
</dbReference>
<feature type="signal peptide" evidence="8">
    <location>
        <begin position="1"/>
        <end position="38"/>
    </location>
</feature>
<keyword evidence="8" id="KW-0732">Signal</keyword>
<dbReference type="KEGG" id="fil:BN1229_v1_0775"/>
<dbReference type="PROSITE" id="PS51257">
    <property type="entry name" value="PROKAR_LIPOPROTEIN"/>
    <property type="match status" value="1"/>
</dbReference>
<dbReference type="SUPFAM" id="SSF141523">
    <property type="entry name" value="L,D-transpeptidase catalytic domain-like"/>
    <property type="match status" value="1"/>
</dbReference>
<keyword evidence="4 7" id="KW-0133">Cell shape</keyword>
<keyword evidence="6 7" id="KW-0961">Cell wall biogenesis/degradation</keyword>
<dbReference type="KEGG" id="fiy:BN1229_v1_0780"/>
<feature type="active site" description="Nucleophile" evidence="7">
    <location>
        <position position="167"/>
    </location>
</feature>
<evidence type="ECO:0000256" key="2">
    <source>
        <dbReference type="ARBA" id="ARBA00005992"/>
    </source>
</evidence>
<gene>
    <name evidence="10" type="ORF">YBN1229_v1_0780</name>
</gene>
<feature type="domain" description="L,D-TPase catalytic" evidence="9">
    <location>
        <begin position="67"/>
        <end position="196"/>
    </location>
</feature>
<evidence type="ECO:0000313" key="11">
    <source>
        <dbReference type="Proteomes" id="UP000033187"/>
    </source>
</evidence>
<evidence type="ECO:0000256" key="8">
    <source>
        <dbReference type="SAM" id="SignalP"/>
    </source>
</evidence>
<dbReference type="GO" id="GO:0071555">
    <property type="term" value="P:cell wall organization"/>
    <property type="evidence" value="ECO:0007669"/>
    <property type="project" value="UniProtKB-UniRule"/>
</dbReference>
<dbReference type="GO" id="GO:0016740">
    <property type="term" value="F:transferase activity"/>
    <property type="evidence" value="ECO:0007669"/>
    <property type="project" value="UniProtKB-KW"/>
</dbReference>
<protein>
    <recommendedName>
        <fullName evidence="9">L,D-TPase catalytic domain-containing protein</fullName>
    </recommendedName>
</protein>
<evidence type="ECO:0000256" key="6">
    <source>
        <dbReference type="ARBA" id="ARBA00023316"/>
    </source>
</evidence>
<evidence type="ECO:0000256" key="5">
    <source>
        <dbReference type="ARBA" id="ARBA00022984"/>
    </source>
</evidence>
<dbReference type="Pfam" id="PF03734">
    <property type="entry name" value="YkuD"/>
    <property type="match status" value="1"/>
</dbReference>
<comment type="pathway">
    <text evidence="1 7">Cell wall biogenesis; peptidoglycan biosynthesis.</text>
</comment>
<keyword evidence="3" id="KW-0808">Transferase</keyword>
<evidence type="ECO:0000256" key="4">
    <source>
        <dbReference type="ARBA" id="ARBA00022960"/>
    </source>
</evidence>
<evidence type="ECO:0000259" key="9">
    <source>
        <dbReference type="PROSITE" id="PS52029"/>
    </source>
</evidence>
<evidence type="ECO:0000313" key="10">
    <source>
        <dbReference type="EMBL" id="CPR16372.1"/>
    </source>
</evidence>
<dbReference type="GO" id="GO:0008360">
    <property type="term" value="P:regulation of cell shape"/>
    <property type="evidence" value="ECO:0007669"/>
    <property type="project" value="UniProtKB-UniRule"/>
</dbReference>
<name>A0A0D6JBR5_9HYPH</name>
<dbReference type="EMBL" id="LN829119">
    <property type="protein sequence ID" value="CPR16372.1"/>
    <property type="molecule type" value="Genomic_DNA"/>
</dbReference>
<evidence type="ECO:0000256" key="1">
    <source>
        <dbReference type="ARBA" id="ARBA00004752"/>
    </source>
</evidence>
<dbReference type="InterPro" id="IPR005490">
    <property type="entry name" value="LD_TPept_cat_dom"/>
</dbReference>
<dbReference type="CDD" id="cd16913">
    <property type="entry name" value="YkuD_like"/>
    <property type="match status" value="1"/>
</dbReference>
<dbReference type="AlphaFoldDB" id="A0A0D6JBR5"/>
<comment type="similarity">
    <text evidence="2">Belongs to the YkuD family.</text>
</comment>
<dbReference type="PANTHER" id="PTHR36699:SF1">
    <property type="entry name" value="L,D-TRANSPEPTIDASE YAFK-RELATED"/>
    <property type="match status" value="1"/>
</dbReference>
<feature type="chain" id="PRO_5002306075" description="L,D-TPase catalytic domain-containing protein" evidence="8">
    <location>
        <begin position="39"/>
        <end position="340"/>
    </location>
</feature>
<organism evidence="10 11">
    <name type="scientific">Candidatus Filomicrobium marinum</name>
    <dbReference type="NCBI Taxonomy" id="1608628"/>
    <lineage>
        <taxon>Bacteria</taxon>
        <taxon>Pseudomonadati</taxon>
        <taxon>Pseudomonadota</taxon>
        <taxon>Alphaproteobacteria</taxon>
        <taxon>Hyphomicrobiales</taxon>
        <taxon>Hyphomicrobiaceae</taxon>
        <taxon>Filomicrobium</taxon>
    </lineage>
</organism>
<dbReference type="InterPro" id="IPR038063">
    <property type="entry name" value="Transpep_catalytic_dom"/>
</dbReference>
<evidence type="ECO:0000256" key="3">
    <source>
        <dbReference type="ARBA" id="ARBA00022679"/>
    </source>
</evidence>
<reference evidence="11" key="1">
    <citation type="submission" date="2015-02" db="EMBL/GenBank/DDBJ databases">
        <authorList>
            <person name="Chooi Y.-H."/>
        </authorList>
    </citation>
    <scope>NUCLEOTIDE SEQUENCE [LARGE SCALE GENOMIC DNA]</scope>
    <source>
        <strain evidence="11">strain Y</strain>
    </source>
</reference>
<dbReference type="PROSITE" id="PS52029">
    <property type="entry name" value="LD_TPASE"/>
    <property type="match status" value="1"/>
</dbReference>
<keyword evidence="5 7" id="KW-0573">Peptidoglycan synthesis</keyword>
<accession>A0A0D6JBR5</accession>
<evidence type="ECO:0000256" key="7">
    <source>
        <dbReference type="PROSITE-ProRule" id="PRU01373"/>
    </source>
</evidence>
<keyword evidence="11" id="KW-1185">Reference proteome</keyword>
<dbReference type="GO" id="GO:0009252">
    <property type="term" value="P:peptidoglycan biosynthetic process"/>
    <property type="evidence" value="ECO:0007669"/>
    <property type="project" value="UniProtKB-UniPathway"/>
</dbReference>
<dbReference type="GO" id="GO:0004180">
    <property type="term" value="F:carboxypeptidase activity"/>
    <property type="evidence" value="ECO:0007669"/>
    <property type="project" value="UniProtKB-ARBA"/>
</dbReference>
<proteinExistence type="inferred from homology"/>
<dbReference type="PANTHER" id="PTHR36699">
    <property type="entry name" value="LD-TRANSPEPTIDASE"/>
    <property type="match status" value="1"/>
</dbReference>
<feature type="active site" description="Proton donor/acceptor" evidence="7">
    <location>
        <position position="159"/>
    </location>
</feature>
<sequence length="340" mass="38099">MRQGHCVMSLIITDMLKMLRAITLVAACGLLLAACANAPQIPPAEQPLSRPAMMLMGHKGMEVGSPIFIRIFKQESELEVWKARDDGRFYHYKTYPICNWSGELGPKVKQGDKQAPEGFYTVASGQMNPNSSFHIAFNLGYPNAYDRAHNRTGDFLMVHGKCRSAGCYAMTDALIEEIYALAREAFRGGQERIEVHAFPFRMTDANMELHRDNKWYKFWRTLKEGYDHFEVHRIPPTVAVCNRNYIVNVHLPQNSRIDPIGHCPRFMRPQIEPFVPRSSTEQQIALERYTAPGQRMRTAASETQSPIATGAIGTGPKFGLGIASSGYTQSPPSAALGFNQ</sequence>